<evidence type="ECO:0000313" key="7">
    <source>
        <dbReference type="EMBL" id="KAF1976086.1"/>
    </source>
</evidence>
<feature type="compositionally biased region" description="Polar residues" evidence="4">
    <location>
        <begin position="199"/>
        <end position="218"/>
    </location>
</feature>
<dbReference type="InterPro" id="IPR002219">
    <property type="entry name" value="PKC_DAG/PE"/>
</dbReference>
<dbReference type="InterPro" id="IPR043153">
    <property type="entry name" value="DENN_C"/>
</dbReference>
<name>A0A6A5VM46_9PLEO</name>
<dbReference type="SUPFAM" id="SSF57889">
    <property type="entry name" value="Cysteine-rich domain"/>
    <property type="match status" value="1"/>
</dbReference>
<feature type="compositionally biased region" description="Acidic residues" evidence="4">
    <location>
        <begin position="54"/>
        <end position="65"/>
    </location>
</feature>
<feature type="region of interest" description="Disordered" evidence="4">
    <location>
        <begin position="723"/>
        <end position="770"/>
    </location>
</feature>
<feature type="region of interest" description="Disordered" evidence="4">
    <location>
        <begin position="155"/>
        <end position="235"/>
    </location>
</feature>
<feature type="compositionally biased region" description="Basic and acidic residues" evidence="4">
    <location>
        <begin position="784"/>
        <end position="793"/>
    </location>
</feature>
<accession>A0A6A5VM46</accession>
<feature type="coiled-coil region" evidence="3">
    <location>
        <begin position="327"/>
        <end position="401"/>
    </location>
</feature>
<keyword evidence="1" id="KW-0479">Metal-binding</keyword>
<dbReference type="PANTHER" id="PTHR12296">
    <property type="entry name" value="DENN DOMAIN-CONTAINING PROTEIN 4"/>
    <property type="match status" value="1"/>
</dbReference>
<evidence type="ECO:0000313" key="8">
    <source>
        <dbReference type="Proteomes" id="UP000800036"/>
    </source>
</evidence>
<evidence type="ECO:0000256" key="4">
    <source>
        <dbReference type="SAM" id="MobiDB-lite"/>
    </source>
</evidence>
<dbReference type="Gene3D" id="3.30.450.200">
    <property type="match status" value="1"/>
</dbReference>
<dbReference type="GO" id="GO:0031410">
    <property type="term" value="C:cytoplasmic vesicle"/>
    <property type="evidence" value="ECO:0007669"/>
    <property type="project" value="TreeGrafter"/>
</dbReference>
<evidence type="ECO:0000259" key="6">
    <source>
        <dbReference type="PROSITE" id="PS50211"/>
    </source>
</evidence>
<dbReference type="InterPro" id="IPR037516">
    <property type="entry name" value="Tripartite_DENN"/>
</dbReference>
<dbReference type="PROSITE" id="PS50211">
    <property type="entry name" value="DENN"/>
    <property type="match status" value="1"/>
</dbReference>
<dbReference type="InterPro" id="IPR001194">
    <property type="entry name" value="cDENN_dom"/>
</dbReference>
<dbReference type="Pfam" id="PF03455">
    <property type="entry name" value="dDENN"/>
    <property type="match status" value="1"/>
</dbReference>
<feature type="compositionally biased region" description="Polar residues" evidence="4">
    <location>
        <begin position="810"/>
        <end position="828"/>
    </location>
</feature>
<evidence type="ECO:0000256" key="3">
    <source>
        <dbReference type="SAM" id="Coils"/>
    </source>
</evidence>
<dbReference type="PANTHER" id="PTHR12296:SF21">
    <property type="entry name" value="DENN DOMAIN-CONTAINING PROTEIN 3"/>
    <property type="match status" value="1"/>
</dbReference>
<dbReference type="EMBL" id="ML976668">
    <property type="protein sequence ID" value="KAF1976086.1"/>
    <property type="molecule type" value="Genomic_DNA"/>
</dbReference>
<protein>
    <submittedName>
        <fullName evidence="7">DDENN domain-containing protein</fullName>
    </submittedName>
</protein>
<feature type="region of interest" description="Disordered" evidence="4">
    <location>
        <begin position="1101"/>
        <end position="1129"/>
    </location>
</feature>
<feature type="domain" description="Phorbol-ester/DAG-type" evidence="5">
    <location>
        <begin position="872"/>
        <end position="919"/>
    </location>
</feature>
<organism evidence="7 8">
    <name type="scientific">Bimuria novae-zelandiae CBS 107.79</name>
    <dbReference type="NCBI Taxonomy" id="1447943"/>
    <lineage>
        <taxon>Eukaryota</taxon>
        <taxon>Fungi</taxon>
        <taxon>Dikarya</taxon>
        <taxon>Ascomycota</taxon>
        <taxon>Pezizomycotina</taxon>
        <taxon>Dothideomycetes</taxon>
        <taxon>Pleosporomycetidae</taxon>
        <taxon>Pleosporales</taxon>
        <taxon>Massarineae</taxon>
        <taxon>Didymosphaeriaceae</taxon>
        <taxon>Bimuria</taxon>
    </lineage>
</organism>
<dbReference type="InterPro" id="IPR005113">
    <property type="entry name" value="uDENN_dom"/>
</dbReference>
<dbReference type="AlphaFoldDB" id="A0A6A5VM46"/>
<feature type="region of interest" description="Disordered" evidence="4">
    <location>
        <begin position="784"/>
        <end position="830"/>
    </location>
</feature>
<keyword evidence="3" id="KW-0175">Coiled coil</keyword>
<reference evidence="7" key="1">
    <citation type="journal article" date="2020" name="Stud. Mycol.">
        <title>101 Dothideomycetes genomes: a test case for predicting lifestyles and emergence of pathogens.</title>
        <authorList>
            <person name="Haridas S."/>
            <person name="Albert R."/>
            <person name="Binder M."/>
            <person name="Bloem J."/>
            <person name="Labutti K."/>
            <person name="Salamov A."/>
            <person name="Andreopoulos B."/>
            <person name="Baker S."/>
            <person name="Barry K."/>
            <person name="Bills G."/>
            <person name="Bluhm B."/>
            <person name="Cannon C."/>
            <person name="Castanera R."/>
            <person name="Culley D."/>
            <person name="Daum C."/>
            <person name="Ezra D."/>
            <person name="Gonzalez J."/>
            <person name="Henrissat B."/>
            <person name="Kuo A."/>
            <person name="Liang C."/>
            <person name="Lipzen A."/>
            <person name="Lutzoni F."/>
            <person name="Magnuson J."/>
            <person name="Mondo S."/>
            <person name="Nolan M."/>
            <person name="Ohm R."/>
            <person name="Pangilinan J."/>
            <person name="Park H.-J."/>
            <person name="Ramirez L."/>
            <person name="Alfaro M."/>
            <person name="Sun H."/>
            <person name="Tritt A."/>
            <person name="Yoshinaga Y."/>
            <person name="Zwiers L.-H."/>
            <person name="Turgeon B."/>
            <person name="Goodwin S."/>
            <person name="Spatafora J."/>
            <person name="Crous P."/>
            <person name="Grigoriev I."/>
        </authorList>
    </citation>
    <scope>NUCLEOTIDE SEQUENCE</scope>
    <source>
        <strain evidence="7">CBS 107.79</strain>
    </source>
</reference>
<dbReference type="InterPro" id="IPR051696">
    <property type="entry name" value="DENN_Domain_GEFs"/>
</dbReference>
<gene>
    <name evidence="7" type="ORF">BU23DRAFT_502716</name>
</gene>
<dbReference type="CDD" id="cd00029">
    <property type="entry name" value="C1"/>
    <property type="match status" value="1"/>
</dbReference>
<sequence length="1129" mass="125993">MAPAPTDVTPPLADYFFISGIESSQVYDERTQPKPKPNGLSSIPSPLSSPPPLDVDETIEEDAALETDSARPKSQDGLSNGDAPKRRSGRLSYEHRKSTSTIVGSDSKQTASNRSSTTIKGVQIGGSGLSDQDFENALRKFASERDTFLEEIQFTAGVAQQNRPTPTKPRPRPQRIQQQQEDGGGNLRSGIGSVRRRLSTMQSSLKRTSSVARQASVRTSKRMSGYNSVIPAPQPFNPEPNMHPLLRRYEPVLLDRYPPKNMVEELKRRNPFPDYVPMFAFPNDVTVVSSDERPKTGWHGFAMTNGDNSKLYGICMIVWQPLNAEAAEGLERQCEEWRRLHMNQEERELASSLGERLALERAKLSRLLAKLPTMPSESEDREALEDEISAVEEKIGLMTDLLRPVRHGAASKIEGLTDGETGLWIPRAYGVMGRDACLTPFWKEWLKAVVVPMTNGVVQRVPPSSPRIGMWQPLERYVVNLCAEALSPINSITQVEIAVRELRLYARKEAVNEIPGSRNIDIYALFRCLSLPNIISLFEYVLAESKIILLSSHTSMLHLASMAIVNLLYPFKWAGVFIPVLPARLVQTIEAPCPYIVGIERRYEPADYPEDEYVLVDLDNDLIGTNGGQAPSLPRQQRRKLMSLLQHSAPHHTRYGVPTGPPAYAIESFPYDTFCSENPQVFTHRAYSLSVQQYIGMNSTSFGTGPLPSNSRPLIYNAFLQSSVSSRGNDRPSTASTVKANSQSPPSPRISPVSTTFPPLPNTPISRSDSGYALQANLRDLREKRSGHFETSSRRSSSFGFDHVPPNLRRPSQTHLGHAPSASTSSLSHELRAPSTYAPSVYAQSTLAASTIMPGLAMQPVRNTDTTRWQEGHCMQWRPMEQKAVCSICDEKSDEGLYRCSGCSTYAHGRCVDTLCIVCPSAFRPDQVRASFVRCFASLLYTYRRYMTPAVGEQKKSGLIYHFKMDEFIKSLPHENVPYIQMLQQTQGFNEFIHERESTRSDDPSIKLFDEVILSKRNRGKSSFFHKSKVDFLSDKTDHLWRTAAATPPNSRFPGDYREVITRSESTVPWGRCFLADSNVVPSKLDPTLMKEPRVIQGVPRIPMAKARRKPIPSMLGPNGVKPPVTPPS</sequence>
<proteinExistence type="predicted"/>
<dbReference type="SMART" id="SM00799">
    <property type="entry name" value="DENN"/>
    <property type="match status" value="1"/>
</dbReference>
<dbReference type="SMART" id="SM00800">
    <property type="entry name" value="uDENN"/>
    <property type="match status" value="1"/>
</dbReference>
<dbReference type="Pfam" id="PF02141">
    <property type="entry name" value="DENN"/>
    <property type="match status" value="1"/>
</dbReference>
<dbReference type="GO" id="GO:0046872">
    <property type="term" value="F:metal ion binding"/>
    <property type="evidence" value="ECO:0007669"/>
    <property type="project" value="UniProtKB-KW"/>
</dbReference>
<evidence type="ECO:0000256" key="1">
    <source>
        <dbReference type="ARBA" id="ARBA00022723"/>
    </source>
</evidence>
<keyword evidence="2" id="KW-0862">Zinc</keyword>
<keyword evidence="8" id="KW-1185">Reference proteome</keyword>
<dbReference type="InterPro" id="IPR046349">
    <property type="entry name" value="C1-like_sf"/>
</dbReference>
<evidence type="ECO:0000259" key="5">
    <source>
        <dbReference type="PROSITE" id="PS50081"/>
    </source>
</evidence>
<dbReference type="Pfam" id="PF03456">
    <property type="entry name" value="uDENN"/>
    <property type="match status" value="1"/>
</dbReference>
<dbReference type="PROSITE" id="PS50081">
    <property type="entry name" value="ZF_DAG_PE_2"/>
    <property type="match status" value="1"/>
</dbReference>
<feature type="domain" description="UDENN" evidence="6">
    <location>
        <begin position="229"/>
        <end position="1003"/>
    </location>
</feature>
<feature type="compositionally biased region" description="Polar residues" evidence="4">
    <location>
        <begin position="723"/>
        <end position="744"/>
    </location>
</feature>
<feature type="region of interest" description="Disordered" evidence="4">
    <location>
        <begin position="26"/>
        <end position="130"/>
    </location>
</feature>
<feature type="compositionally biased region" description="Polar residues" evidence="4">
    <location>
        <begin position="752"/>
        <end position="769"/>
    </location>
</feature>
<dbReference type="Proteomes" id="UP000800036">
    <property type="component" value="Unassembled WGS sequence"/>
</dbReference>
<dbReference type="Gene3D" id="3.40.50.11500">
    <property type="match status" value="1"/>
</dbReference>
<dbReference type="SMART" id="SM00801">
    <property type="entry name" value="dDENN"/>
    <property type="match status" value="1"/>
</dbReference>
<dbReference type="InterPro" id="IPR005112">
    <property type="entry name" value="dDENN_dom"/>
</dbReference>
<dbReference type="GO" id="GO:0032483">
    <property type="term" value="P:regulation of Rab protein signal transduction"/>
    <property type="evidence" value="ECO:0007669"/>
    <property type="project" value="TreeGrafter"/>
</dbReference>
<evidence type="ECO:0000256" key="2">
    <source>
        <dbReference type="ARBA" id="ARBA00022833"/>
    </source>
</evidence>
<feature type="compositionally biased region" description="Polar residues" evidence="4">
    <location>
        <begin position="99"/>
        <end position="120"/>
    </location>
</feature>
<dbReference type="OrthoDB" id="6019893at2759"/>